<dbReference type="PANTHER" id="PTHR22916:SF3">
    <property type="entry name" value="UDP-GLCNAC:BETAGAL BETA-1,3-N-ACETYLGLUCOSAMINYLTRANSFERASE-LIKE PROTEIN 1"/>
    <property type="match status" value="1"/>
</dbReference>
<name>A0A4Z0Y0K8_9FIRM</name>
<comment type="caution">
    <text evidence="2">The sequence shown here is derived from an EMBL/GenBank/DDBJ whole genome shotgun (WGS) entry which is preliminary data.</text>
</comment>
<dbReference type="PANTHER" id="PTHR22916">
    <property type="entry name" value="GLYCOSYLTRANSFERASE"/>
    <property type="match status" value="1"/>
</dbReference>
<dbReference type="GO" id="GO:0016758">
    <property type="term" value="F:hexosyltransferase activity"/>
    <property type="evidence" value="ECO:0007669"/>
    <property type="project" value="UniProtKB-ARBA"/>
</dbReference>
<dbReference type="EMBL" id="SRMQ01000006">
    <property type="protein sequence ID" value="TGJ76367.1"/>
    <property type="molecule type" value="Genomic_DNA"/>
</dbReference>
<dbReference type="AlphaFoldDB" id="A0A4Z0Y0K8"/>
<dbReference type="InterPro" id="IPR001173">
    <property type="entry name" value="Glyco_trans_2-like"/>
</dbReference>
<accession>A0A4Z0Y0K8</accession>
<keyword evidence="2" id="KW-0328">Glycosyltransferase</keyword>
<protein>
    <submittedName>
        <fullName evidence="2">Putative glycosyltransferase EpsJ</fullName>
        <ecNumber evidence="2">2.4.-.-</ecNumber>
    </submittedName>
</protein>
<evidence type="ECO:0000313" key="2">
    <source>
        <dbReference type="EMBL" id="TGJ76367.1"/>
    </source>
</evidence>
<dbReference type="EC" id="2.4.-.-" evidence="2"/>
<dbReference type="InterPro" id="IPR029044">
    <property type="entry name" value="Nucleotide-diphossugar_trans"/>
</dbReference>
<keyword evidence="3" id="KW-1185">Reference proteome</keyword>
<reference evidence="2 3" key="1">
    <citation type="submission" date="2019-04" db="EMBL/GenBank/DDBJ databases">
        <authorList>
            <person name="Poehlein A."/>
            <person name="Bengelsdorf F.R."/>
            <person name="Duerre P."/>
            <person name="Daniel R."/>
        </authorList>
    </citation>
    <scope>NUCLEOTIDE SEQUENCE [LARGE SCALE GENOMIC DNA]</scope>
    <source>
        <strain evidence="2 3">BS-1</strain>
    </source>
</reference>
<evidence type="ECO:0000313" key="3">
    <source>
        <dbReference type="Proteomes" id="UP000297714"/>
    </source>
</evidence>
<organism evidence="2 3">
    <name type="scientific">Caproiciproducens galactitolivorans</name>
    <dbReference type="NCBI Taxonomy" id="642589"/>
    <lineage>
        <taxon>Bacteria</taxon>
        <taxon>Bacillati</taxon>
        <taxon>Bacillota</taxon>
        <taxon>Clostridia</taxon>
        <taxon>Eubacteriales</taxon>
        <taxon>Acutalibacteraceae</taxon>
        <taxon>Caproiciproducens</taxon>
    </lineage>
</organism>
<keyword evidence="2" id="KW-0808">Transferase</keyword>
<dbReference type="Pfam" id="PF00535">
    <property type="entry name" value="Glycos_transf_2"/>
    <property type="match status" value="1"/>
</dbReference>
<feature type="domain" description="Glycosyltransferase 2-like" evidence="1">
    <location>
        <begin position="21"/>
        <end position="183"/>
    </location>
</feature>
<evidence type="ECO:0000259" key="1">
    <source>
        <dbReference type="Pfam" id="PF00535"/>
    </source>
</evidence>
<dbReference type="SUPFAM" id="SSF53448">
    <property type="entry name" value="Nucleotide-diphospho-sugar transferases"/>
    <property type="match status" value="1"/>
</dbReference>
<dbReference type="Gene3D" id="3.90.550.10">
    <property type="entry name" value="Spore Coat Polysaccharide Biosynthesis Protein SpsA, Chain A"/>
    <property type="match status" value="1"/>
</dbReference>
<dbReference type="CDD" id="cd00761">
    <property type="entry name" value="Glyco_tranf_GTA_type"/>
    <property type="match status" value="1"/>
</dbReference>
<gene>
    <name evidence="2" type="primary">epsJ_2</name>
    <name evidence="2" type="ORF">CAGA_15740</name>
</gene>
<sequence length="338" mass="39151">MAADQERMSYLAANENAPKISIIIPVYNVEKYIGKCLASLISQTFTDFEIIAVNDGSKDDSLSILLHFQERYSNITVINQKNCGMSQARNAGLAVARGEYICFVDSDDYVAPTYLEELYNACVETGSDIACCYYYFHFVENDFLFEYPFRCHGVFDRTKAMNKLLRDVQIQSLMWNKIYKRRLFTDYDIKFPTMCFEDMAIAHKIFAHADRVAVIDRPLYYYNQHPASTLATMNADKINDFIRAVAMVRISLERNGLYEKYKKSYLALTRKTCACCYLYVLKLHNEKKCMRGCMTNMKRVSRAIKHYSADEFSPTTMFSELPDVVNAPEKLEKDYSTR</sequence>
<proteinExistence type="predicted"/>
<dbReference type="Proteomes" id="UP000297714">
    <property type="component" value="Unassembled WGS sequence"/>
</dbReference>